<evidence type="ECO:0000313" key="2">
    <source>
        <dbReference type="Proteomes" id="UP000176864"/>
    </source>
</evidence>
<dbReference type="EMBL" id="MFEK01000007">
    <property type="protein sequence ID" value="OGE79153.1"/>
    <property type="molecule type" value="Genomic_DNA"/>
</dbReference>
<name>A0A1F5NNK9_9BACT</name>
<protein>
    <submittedName>
        <fullName evidence="1">Uncharacterized protein</fullName>
    </submittedName>
</protein>
<dbReference type="Proteomes" id="UP000176864">
    <property type="component" value="Unassembled WGS sequence"/>
</dbReference>
<reference evidence="1 2" key="1">
    <citation type="journal article" date="2016" name="Nat. Commun.">
        <title>Thousands of microbial genomes shed light on interconnected biogeochemical processes in an aquifer system.</title>
        <authorList>
            <person name="Anantharaman K."/>
            <person name="Brown C.T."/>
            <person name="Hug L.A."/>
            <person name="Sharon I."/>
            <person name="Castelle C.J."/>
            <person name="Probst A.J."/>
            <person name="Thomas B.C."/>
            <person name="Singh A."/>
            <person name="Wilkins M.J."/>
            <person name="Karaoz U."/>
            <person name="Brodie E.L."/>
            <person name="Williams K.H."/>
            <person name="Hubbard S.S."/>
            <person name="Banfield J.F."/>
        </authorList>
    </citation>
    <scope>NUCLEOTIDE SEQUENCE [LARGE SCALE GENOMIC DNA]</scope>
</reference>
<proteinExistence type="predicted"/>
<accession>A0A1F5NNK9</accession>
<evidence type="ECO:0000313" key="1">
    <source>
        <dbReference type="EMBL" id="OGE79153.1"/>
    </source>
</evidence>
<organism evidence="1 2">
    <name type="scientific">Candidatus Doudnabacteria bacterium RIFCSPHIGHO2_01_FULL_46_14</name>
    <dbReference type="NCBI Taxonomy" id="1817824"/>
    <lineage>
        <taxon>Bacteria</taxon>
        <taxon>Candidatus Doudnaibacteriota</taxon>
    </lineage>
</organism>
<dbReference type="AlphaFoldDB" id="A0A1F5NNK9"/>
<comment type="caution">
    <text evidence="1">The sequence shown here is derived from an EMBL/GenBank/DDBJ whole genome shotgun (WGS) entry which is preliminary data.</text>
</comment>
<sequence length="147" mass="16130">MARRRKPTVWEALNEPIIEVTEEQAKNIFLGAVFIISAAWIAPHWTAANNVSYYAPTNVFEQMASVADAEDGFVAGAQIVADDVAPEWYYMMEAMPDAVVESFAVGAGQVLDVSGPITEVSQFYQPGVDAVWNSWLNLMRDPGTPAF</sequence>
<gene>
    <name evidence="1" type="ORF">A2751_05955</name>
</gene>
<dbReference type="STRING" id="1817824.A2751_05955"/>